<dbReference type="PANTHER" id="PTHR16509">
    <property type="match status" value="1"/>
</dbReference>
<dbReference type="Gene3D" id="3.60.21.10">
    <property type="match status" value="1"/>
</dbReference>
<protein>
    <recommendedName>
        <fullName evidence="3">Manganese-dependent ADP-ribose/CDP-alcohol diphosphatase</fullName>
    </recommendedName>
</protein>
<organism evidence="1 2">
    <name type="scientific">Saguinus oedipus</name>
    <name type="common">Cotton-top tamarin</name>
    <name type="synonym">Oedipomidas oedipus</name>
    <dbReference type="NCBI Taxonomy" id="9490"/>
    <lineage>
        <taxon>Eukaryota</taxon>
        <taxon>Metazoa</taxon>
        <taxon>Chordata</taxon>
        <taxon>Craniata</taxon>
        <taxon>Vertebrata</taxon>
        <taxon>Euteleostomi</taxon>
        <taxon>Mammalia</taxon>
        <taxon>Eutheria</taxon>
        <taxon>Euarchontoglires</taxon>
        <taxon>Primates</taxon>
        <taxon>Haplorrhini</taxon>
        <taxon>Platyrrhini</taxon>
        <taxon>Cebidae</taxon>
        <taxon>Callitrichinae</taxon>
        <taxon>Saguinus</taxon>
    </lineage>
</organism>
<accession>A0ABQ9VQF6</accession>
<feature type="non-terminal residue" evidence="1">
    <location>
        <position position="1"/>
    </location>
</feature>
<dbReference type="EMBL" id="JASSZA010000005">
    <property type="protein sequence ID" value="KAK2111129.1"/>
    <property type="molecule type" value="Genomic_DNA"/>
</dbReference>
<dbReference type="Proteomes" id="UP001266305">
    <property type="component" value="Unassembled WGS sequence"/>
</dbReference>
<dbReference type="SUPFAM" id="SSF56300">
    <property type="entry name" value="Metallo-dependent phosphatases"/>
    <property type="match status" value="1"/>
</dbReference>
<keyword evidence="2" id="KW-1185">Reference proteome</keyword>
<sequence length="80" mass="8832">HLPIYPDASDSVCLAWNYRDALTVIWSHKCVVCFLAGHTHDGGYSEDPSGVYHVNLEGVIETAPDSQAFATVHVYPDKML</sequence>
<name>A0ABQ9VQF6_SAGOE</name>
<dbReference type="PANTHER" id="PTHR16509:SF1">
    <property type="entry name" value="MANGANESE-DEPENDENT ADP-RIBOSE_CDP-ALCOHOL DIPHOSPHATASE"/>
    <property type="match status" value="1"/>
</dbReference>
<dbReference type="InterPro" id="IPR029052">
    <property type="entry name" value="Metallo-depent_PP-like"/>
</dbReference>
<evidence type="ECO:0000313" key="1">
    <source>
        <dbReference type="EMBL" id="KAK2111129.1"/>
    </source>
</evidence>
<feature type="non-terminal residue" evidence="1">
    <location>
        <position position="80"/>
    </location>
</feature>
<reference evidence="1 2" key="1">
    <citation type="submission" date="2023-05" db="EMBL/GenBank/DDBJ databases">
        <title>B98-5 Cell Line De Novo Hybrid Assembly: An Optical Mapping Approach.</title>
        <authorList>
            <person name="Kananen K."/>
            <person name="Auerbach J.A."/>
            <person name="Kautto E."/>
            <person name="Blachly J.S."/>
        </authorList>
    </citation>
    <scope>NUCLEOTIDE SEQUENCE [LARGE SCALE GENOMIC DNA]</scope>
    <source>
        <strain evidence="1">B95-8</strain>
        <tissue evidence="1">Cell line</tissue>
    </source>
</reference>
<proteinExistence type="predicted"/>
<evidence type="ECO:0008006" key="3">
    <source>
        <dbReference type="Google" id="ProtNLM"/>
    </source>
</evidence>
<evidence type="ECO:0000313" key="2">
    <source>
        <dbReference type="Proteomes" id="UP001266305"/>
    </source>
</evidence>
<gene>
    <name evidence="1" type="ORF">P7K49_010875</name>
</gene>
<comment type="caution">
    <text evidence="1">The sequence shown here is derived from an EMBL/GenBank/DDBJ whole genome shotgun (WGS) entry which is preliminary data.</text>
</comment>